<feature type="domain" description="Protein kinase" evidence="2">
    <location>
        <begin position="266"/>
        <end position="361"/>
    </location>
</feature>
<evidence type="ECO:0000313" key="4">
    <source>
        <dbReference type="EMBL" id="KAH0753852.1"/>
    </source>
</evidence>
<feature type="domain" description="Apple" evidence="3">
    <location>
        <begin position="93"/>
        <end position="175"/>
    </location>
</feature>
<dbReference type="InterPro" id="IPR000719">
    <property type="entry name" value="Prot_kinase_dom"/>
</dbReference>
<dbReference type="InterPro" id="IPR003609">
    <property type="entry name" value="Pan_app"/>
</dbReference>
<evidence type="ECO:0000313" key="5">
    <source>
        <dbReference type="Proteomes" id="UP000826656"/>
    </source>
</evidence>
<proteinExistence type="predicted"/>
<dbReference type="InterPro" id="IPR011009">
    <property type="entry name" value="Kinase-like_dom_sf"/>
</dbReference>
<evidence type="ECO:0000256" key="1">
    <source>
        <dbReference type="SAM" id="Phobius"/>
    </source>
</evidence>
<dbReference type="PROSITE" id="PS50948">
    <property type="entry name" value="PAN"/>
    <property type="match status" value="1"/>
</dbReference>
<dbReference type="Gene3D" id="3.30.200.20">
    <property type="entry name" value="Phosphorylase Kinase, domain 1"/>
    <property type="match status" value="1"/>
</dbReference>
<dbReference type="Proteomes" id="UP000826656">
    <property type="component" value="Unassembled WGS sequence"/>
</dbReference>
<dbReference type="InterPro" id="IPR001245">
    <property type="entry name" value="Ser-Thr/Tyr_kinase_cat_dom"/>
</dbReference>
<dbReference type="PANTHER" id="PTHR32444:SF247">
    <property type="entry name" value="OS01G0958200 PROTEIN"/>
    <property type="match status" value="1"/>
</dbReference>
<evidence type="ECO:0008006" key="6">
    <source>
        <dbReference type="Google" id="ProtNLM"/>
    </source>
</evidence>
<keyword evidence="1" id="KW-0472">Membrane</keyword>
<protein>
    <recommendedName>
        <fullName evidence="6">G-type lectin S-receptor-like serine/threonine-protein kinase</fullName>
    </recommendedName>
</protein>
<organism evidence="4 5">
    <name type="scientific">Solanum tuberosum</name>
    <name type="common">Potato</name>
    <dbReference type="NCBI Taxonomy" id="4113"/>
    <lineage>
        <taxon>Eukaryota</taxon>
        <taxon>Viridiplantae</taxon>
        <taxon>Streptophyta</taxon>
        <taxon>Embryophyta</taxon>
        <taxon>Tracheophyta</taxon>
        <taxon>Spermatophyta</taxon>
        <taxon>Magnoliopsida</taxon>
        <taxon>eudicotyledons</taxon>
        <taxon>Gunneridae</taxon>
        <taxon>Pentapetalae</taxon>
        <taxon>asterids</taxon>
        <taxon>lamiids</taxon>
        <taxon>Solanales</taxon>
        <taxon>Solanaceae</taxon>
        <taxon>Solanoideae</taxon>
        <taxon>Solaneae</taxon>
        <taxon>Solanum</taxon>
    </lineage>
</organism>
<dbReference type="Pfam" id="PF07714">
    <property type="entry name" value="PK_Tyr_Ser-Thr"/>
    <property type="match status" value="1"/>
</dbReference>
<accession>A0ABQ7UPS7</accession>
<keyword evidence="1" id="KW-0812">Transmembrane</keyword>
<sequence>MPGSKFGYNKHTRFKQVLTSWKNANDPSPGPFTHEVYMENKYIGQGVNMWNHSVVYWNSGPWTGNNFTGPKFEKDWKLSSFSSGCMRKTSLNCGDFGEKDRFWMYKNMRLPTNNESLGVGNEVECESGCLEDCDCVGYAYGSGNIGCLIWKREMLNLQQLSQDNVNGSTIYVRLASSEFSSNQDQKQTSTKLKIAIPIGVIAALLILSCFTYIYRKRRNSKIKESTTKFHRQNTKGEGLELIDIQDDDIEVPFFSFESILVATDDFSEQNKLGQGGFGPVYKGIFSGGREIALKRLSSHSGQGINEFKNEVMLIARLQHRNLVRLLGYCIQSSEKILLYEYMANKSLDTFIFVVIWLRSMQ</sequence>
<dbReference type="CDD" id="cd01098">
    <property type="entry name" value="PAN_AP_plant"/>
    <property type="match status" value="1"/>
</dbReference>
<gene>
    <name evidence="4" type="ORF">KY290_024122</name>
</gene>
<dbReference type="PANTHER" id="PTHR32444">
    <property type="entry name" value="BULB-TYPE LECTIN DOMAIN-CONTAINING PROTEIN"/>
    <property type="match status" value="1"/>
</dbReference>
<dbReference type="Pfam" id="PF08276">
    <property type="entry name" value="PAN_2"/>
    <property type="match status" value="1"/>
</dbReference>
<reference evidence="4 5" key="1">
    <citation type="journal article" date="2021" name="bioRxiv">
        <title>Chromosome-scale and haplotype-resolved genome assembly of a tetraploid potato cultivar.</title>
        <authorList>
            <person name="Sun H."/>
            <person name="Jiao W.-B."/>
            <person name="Krause K."/>
            <person name="Campoy J.A."/>
            <person name="Goel M."/>
            <person name="Folz-Donahue K."/>
            <person name="Kukat C."/>
            <person name="Huettel B."/>
            <person name="Schneeberger K."/>
        </authorList>
    </citation>
    <scope>NUCLEOTIDE SEQUENCE [LARGE SCALE GENOMIC DNA]</scope>
    <source>
        <strain evidence="4">SolTubOtavaFocal</strain>
        <tissue evidence="4">Leaves</tissue>
    </source>
</reference>
<dbReference type="PROSITE" id="PS50011">
    <property type="entry name" value="PROTEIN_KINASE_DOM"/>
    <property type="match status" value="1"/>
</dbReference>
<keyword evidence="5" id="KW-1185">Reference proteome</keyword>
<feature type="transmembrane region" description="Helical" evidence="1">
    <location>
        <begin position="194"/>
        <end position="214"/>
    </location>
</feature>
<dbReference type="SMART" id="SM00473">
    <property type="entry name" value="PAN_AP"/>
    <property type="match status" value="1"/>
</dbReference>
<evidence type="ECO:0000259" key="3">
    <source>
        <dbReference type="PROSITE" id="PS50948"/>
    </source>
</evidence>
<evidence type="ECO:0000259" key="2">
    <source>
        <dbReference type="PROSITE" id="PS50011"/>
    </source>
</evidence>
<comment type="caution">
    <text evidence="4">The sequence shown here is derived from an EMBL/GenBank/DDBJ whole genome shotgun (WGS) entry which is preliminary data.</text>
</comment>
<dbReference type="SUPFAM" id="SSF56112">
    <property type="entry name" value="Protein kinase-like (PK-like)"/>
    <property type="match status" value="1"/>
</dbReference>
<dbReference type="EMBL" id="JAIVGD010000018">
    <property type="protein sequence ID" value="KAH0753852.1"/>
    <property type="molecule type" value="Genomic_DNA"/>
</dbReference>
<keyword evidence="1" id="KW-1133">Transmembrane helix</keyword>
<name>A0ABQ7UPS7_SOLTU</name>